<name>A0A6A0A370_HAELA</name>
<organism evidence="3 4">
    <name type="scientific">Haematococcus lacustris</name>
    <name type="common">Green alga</name>
    <name type="synonym">Haematococcus pluvialis</name>
    <dbReference type="NCBI Taxonomy" id="44745"/>
    <lineage>
        <taxon>Eukaryota</taxon>
        <taxon>Viridiplantae</taxon>
        <taxon>Chlorophyta</taxon>
        <taxon>core chlorophytes</taxon>
        <taxon>Chlorophyceae</taxon>
        <taxon>CS clade</taxon>
        <taxon>Chlamydomonadales</taxon>
        <taxon>Haematococcaceae</taxon>
        <taxon>Haematococcus</taxon>
    </lineage>
</organism>
<dbReference type="AlphaFoldDB" id="A0A6A0A370"/>
<keyword evidence="1" id="KW-0863">Zinc-finger</keyword>
<evidence type="ECO:0000259" key="2">
    <source>
        <dbReference type="PROSITE" id="PS50157"/>
    </source>
</evidence>
<evidence type="ECO:0000313" key="4">
    <source>
        <dbReference type="Proteomes" id="UP000485058"/>
    </source>
</evidence>
<sequence length="142" mass="15802">MAQLGIGRKWMAGSKAIVLIRRRFKSVVTRGGRSRVRTLRLLLSLQARVDKVAITSTDAESRGSLLKAKMPHVYQCPHCSDTFACIASTMQHMEAVHAKKSPLPKKVPNPGQLQILDVRDCCKMLQDRHDVPSFLATLVIPD</sequence>
<comment type="caution">
    <text evidence="3">The sequence shown here is derived from an EMBL/GenBank/DDBJ whole genome shotgun (WGS) entry which is preliminary data.</text>
</comment>
<keyword evidence="1" id="KW-0862">Zinc</keyword>
<dbReference type="InterPro" id="IPR013087">
    <property type="entry name" value="Znf_C2H2_type"/>
</dbReference>
<feature type="non-terminal residue" evidence="3">
    <location>
        <position position="142"/>
    </location>
</feature>
<evidence type="ECO:0000256" key="1">
    <source>
        <dbReference type="PROSITE-ProRule" id="PRU00042"/>
    </source>
</evidence>
<feature type="non-terminal residue" evidence="3">
    <location>
        <position position="1"/>
    </location>
</feature>
<proteinExistence type="predicted"/>
<dbReference type="PROSITE" id="PS00028">
    <property type="entry name" value="ZINC_FINGER_C2H2_1"/>
    <property type="match status" value="1"/>
</dbReference>
<accession>A0A6A0A370</accession>
<evidence type="ECO:0000313" key="3">
    <source>
        <dbReference type="EMBL" id="GFH24132.1"/>
    </source>
</evidence>
<reference evidence="3 4" key="1">
    <citation type="submission" date="2020-02" db="EMBL/GenBank/DDBJ databases">
        <title>Draft genome sequence of Haematococcus lacustris strain NIES-144.</title>
        <authorList>
            <person name="Morimoto D."/>
            <person name="Nakagawa S."/>
            <person name="Yoshida T."/>
            <person name="Sawayama S."/>
        </authorList>
    </citation>
    <scope>NUCLEOTIDE SEQUENCE [LARGE SCALE GENOMIC DNA]</scope>
    <source>
        <strain evidence="3 4">NIES-144</strain>
    </source>
</reference>
<protein>
    <recommendedName>
        <fullName evidence="2">C2H2-type domain-containing protein</fullName>
    </recommendedName>
</protein>
<dbReference type="Proteomes" id="UP000485058">
    <property type="component" value="Unassembled WGS sequence"/>
</dbReference>
<gene>
    <name evidence="3" type="ORF">HaLaN_21864</name>
</gene>
<dbReference type="GO" id="GO:0008270">
    <property type="term" value="F:zinc ion binding"/>
    <property type="evidence" value="ECO:0007669"/>
    <property type="project" value="UniProtKB-KW"/>
</dbReference>
<feature type="domain" description="C2H2-type" evidence="2">
    <location>
        <begin position="74"/>
        <end position="102"/>
    </location>
</feature>
<dbReference type="EMBL" id="BLLF01002451">
    <property type="protein sequence ID" value="GFH24132.1"/>
    <property type="molecule type" value="Genomic_DNA"/>
</dbReference>
<dbReference type="PROSITE" id="PS50157">
    <property type="entry name" value="ZINC_FINGER_C2H2_2"/>
    <property type="match status" value="1"/>
</dbReference>
<keyword evidence="1" id="KW-0479">Metal-binding</keyword>
<keyword evidence="4" id="KW-1185">Reference proteome</keyword>